<comment type="subcellular location">
    <subcellularLocation>
        <location evidence="3">Cytoplasm</location>
        <location evidence="3">Cytoskeleton</location>
    </subcellularLocation>
</comment>
<dbReference type="GO" id="GO:0007021">
    <property type="term" value="P:tubulin complex assembly"/>
    <property type="evidence" value="ECO:0007669"/>
    <property type="project" value="UniProtKB-UniRule"/>
</dbReference>
<dbReference type="AlphaFoldDB" id="A0A067MLL1"/>
<dbReference type="GO" id="GO:0007023">
    <property type="term" value="P:post-chaperonin tubulin folding pathway"/>
    <property type="evidence" value="ECO:0007669"/>
    <property type="project" value="UniProtKB-UniRule"/>
</dbReference>
<dbReference type="GO" id="GO:0048487">
    <property type="term" value="F:beta-tubulin binding"/>
    <property type="evidence" value="ECO:0007669"/>
    <property type="project" value="InterPro"/>
</dbReference>
<dbReference type="FunCoup" id="A0A067MLL1">
    <property type="interactions" value="119"/>
</dbReference>
<dbReference type="InterPro" id="IPR036126">
    <property type="entry name" value="TBCA_sf"/>
</dbReference>
<dbReference type="Proteomes" id="UP000027195">
    <property type="component" value="Unassembled WGS sequence"/>
</dbReference>
<dbReference type="Pfam" id="PF02970">
    <property type="entry name" value="TBCA"/>
    <property type="match status" value="1"/>
</dbReference>
<dbReference type="InterPro" id="IPR004226">
    <property type="entry name" value="TBCA"/>
</dbReference>
<reference evidence="6" key="1">
    <citation type="journal article" date="2014" name="Proc. Natl. Acad. Sci. U.S.A.">
        <title>Extensive sampling of basidiomycete genomes demonstrates inadequacy of the white-rot/brown-rot paradigm for wood decay fungi.</title>
        <authorList>
            <person name="Riley R."/>
            <person name="Salamov A.A."/>
            <person name="Brown D.W."/>
            <person name="Nagy L.G."/>
            <person name="Floudas D."/>
            <person name="Held B.W."/>
            <person name="Levasseur A."/>
            <person name="Lombard V."/>
            <person name="Morin E."/>
            <person name="Otillar R."/>
            <person name="Lindquist E.A."/>
            <person name="Sun H."/>
            <person name="LaButti K.M."/>
            <person name="Schmutz J."/>
            <person name="Jabbour D."/>
            <person name="Luo H."/>
            <person name="Baker S.E."/>
            <person name="Pisabarro A.G."/>
            <person name="Walton J.D."/>
            <person name="Blanchette R.A."/>
            <person name="Henrissat B."/>
            <person name="Martin F."/>
            <person name="Cullen D."/>
            <person name="Hibbett D.S."/>
            <person name="Grigoriev I.V."/>
        </authorList>
    </citation>
    <scope>NUCLEOTIDE SEQUENCE [LARGE SCALE GENOMIC DNA]</scope>
    <source>
        <strain evidence="6">FD-172 SS1</strain>
    </source>
</reference>
<dbReference type="OrthoDB" id="296187at2759"/>
<sequence length="113" mass="12735">MSDIATIRRQLKIKTGVVKRLTKEVKVYEAEVEVLQKRLDKFIEESAEEWDIKNGRKVLEEGMKMIPDTQNRLSNYAKELVDIVGHAKQEPAFNGDADLAAAEDALKNAGFTS</sequence>
<keyword evidence="3" id="KW-0493">Microtubule</keyword>
<organism evidence="5 6">
    <name type="scientific">Botryobasidium botryosum (strain FD-172 SS1)</name>
    <dbReference type="NCBI Taxonomy" id="930990"/>
    <lineage>
        <taxon>Eukaryota</taxon>
        <taxon>Fungi</taxon>
        <taxon>Dikarya</taxon>
        <taxon>Basidiomycota</taxon>
        <taxon>Agaricomycotina</taxon>
        <taxon>Agaricomycetes</taxon>
        <taxon>Cantharellales</taxon>
        <taxon>Botryobasidiaceae</taxon>
        <taxon>Botryobasidium</taxon>
    </lineage>
</organism>
<name>A0A067MLL1_BOTB1</name>
<evidence type="ECO:0000256" key="1">
    <source>
        <dbReference type="ARBA" id="ARBA00006806"/>
    </source>
</evidence>
<dbReference type="PANTHER" id="PTHR21500:SF0">
    <property type="entry name" value="TUBULIN-SPECIFIC CHAPERONE A"/>
    <property type="match status" value="1"/>
</dbReference>
<dbReference type="HOGENOM" id="CLU_130569_3_1_1"/>
<protein>
    <recommendedName>
        <fullName evidence="3">Tubulin-specific chaperone A</fullName>
    </recommendedName>
</protein>
<dbReference type="InParanoid" id="A0A067MLL1"/>
<evidence type="ECO:0000256" key="3">
    <source>
        <dbReference type="RuleBase" id="RU364030"/>
    </source>
</evidence>
<evidence type="ECO:0000256" key="2">
    <source>
        <dbReference type="ARBA" id="ARBA00023186"/>
    </source>
</evidence>
<evidence type="ECO:0000256" key="4">
    <source>
        <dbReference type="SAM" id="Coils"/>
    </source>
</evidence>
<dbReference type="EMBL" id="KL198048">
    <property type="protein sequence ID" value="KDQ12762.1"/>
    <property type="molecule type" value="Genomic_DNA"/>
</dbReference>
<evidence type="ECO:0000313" key="6">
    <source>
        <dbReference type="Proteomes" id="UP000027195"/>
    </source>
</evidence>
<evidence type="ECO:0000313" key="5">
    <source>
        <dbReference type="EMBL" id="KDQ12762.1"/>
    </source>
</evidence>
<proteinExistence type="inferred from homology"/>
<comment type="similarity">
    <text evidence="1 3">Belongs to the TBCA family.</text>
</comment>
<dbReference type="Gene3D" id="1.20.58.90">
    <property type="match status" value="1"/>
</dbReference>
<keyword evidence="4" id="KW-0175">Coiled coil</keyword>
<dbReference type="PANTHER" id="PTHR21500">
    <property type="entry name" value="TUBULIN-SPECIFIC CHAPERONE A"/>
    <property type="match status" value="1"/>
</dbReference>
<dbReference type="STRING" id="930990.A0A067MLL1"/>
<dbReference type="SUPFAM" id="SSF46988">
    <property type="entry name" value="Tubulin chaperone cofactor A"/>
    <property type="match status" value="1"/>
</dbReference>
<keyword evidence="3" id="KW-0206">Cytoskeleton</keyword>
<gene>
    <name evidence="5" type="ORF">BOTBODRAFT_56561</name>
</gene>
<keyword evidence="6" id="KW-1185">Reference proteome</keyword>
<dbReference type="GO" id="GO:0005874">
    <property type="term" value="C:microtubule"/>
    <property type="evidence" value="ECO:0007669"/>
    <property type="project" value="UniProtKB-KW"/>
</dbReference>
<keyword evidence="2 3" id="KW-0143">Chaperone</keyword>
<keyword evidence="3" id="KW-0963">Cytoplasm</keyword>
<comment type="subunit">
    <text evidence="3">Supercomplex made of cofactors A to E. Cofactors A and D function by capturing and stabilizing tubulin in a quasi-native conformation. Cofactor E binds to the cofactor D-tubulin complex; interaction with cofactor C then causes the release of tubulin polypeptides that are committed to the native state.</text>
</comment>
<accession>A0A067MLL1</accession>
<dbReference type="GO" id="GO:0005829">
    <property type="term" value="C:cytosol"/>
    <property type="evidence" value="ECO:0007669"/>
    <property type="project" value="TreeGrafter"/>
</dbReference>
<feature type="coiled-coil region" evidence="4">
    <location>
        <begin position="18"/>
        <end position="45"/>
    </location>
</feature>